<evidence type="ECO:0000313" key="2">
    <source>
        <dbReference type="Proteomes" id="UP001304671"/>
    </source>
</evidence>
<gene>
    <name evidence="1" type="ORF">VB264_18685</name>
</gene>
<accession>A0ABU5QRX7</accession>
<name>A0ABU5QRX7_9BACT</name>
<protein>
    <recommendedName>
        <fullName evidence="3">TonB C-terminal domain-containing protein</fullName>
    </recommendedName>
</protein>
<comment type="caution">
    <text evidence="1">The sequence shown here is derived from an EMBL/GenBank/DDBJ whole genome shotgun (WGS) entry which is preliminary data.</text>
</comment>
<proteinExistence type="predicted"/>
<reference evidence="1 2" key="1">
    <citation type="submission" date="2023-12" db="EMBL/GenBank/DDBJ databases">
        <title>Novel species of the genus Arcicella isolated from rivers.</title>
        <authorList>
            <person name="Lu H."/>
        </authorList>
    </citation>
    <scope>NUCLEOTIDE SEQUENCE [LARGE SCALE GENOMIC DNA]</scope>
    <source>
        <strain evidence="1 2">LMG 21963</strain>
    </source>
</reference>
<sequence length="151" mass="17137">MKILSAPFKVVSLVLLFTHSIFSQQQDTLRIIDVKSFMEPFFNRNSDTIVYMATEHPAVFPGGKDSLNAFVKRHLIKVSIPFSKNNGMVLCWVIIEKNGCVSEVEIITRYSHNSALEDGIKNALYSSPMWTSATQDGKKVRYKTIFTFNIP</sequence>
<dbReference type="Gene3D" id="3.30.1150.10">
    <property type="match status" value="1"/>
</dbReference>
<dbReference type="RefSeq" id="WP_323251792.1">
    <property type="nucleotide sequence ID" value="NZ_JAYFUL010000038.1"/>
</dbReference>
<dbReference type="EMBL" id="JAYFUL010000038">
    <property type="protein sequence ID" value="MEA5259831.1"/>
    <property type="molecule type" value="Genomic_DNA"/>
</dbReference>
<organism evidence="1 2">
    <name type="scientific">Arcicella aquatica</name>
    <dbReference type="NCBI Taxonomy" id="217141"/>
    <lineage>
        <taxon>Bacteria</taxon>
        <taxon>Pseudomonadati</taxon>
        <taxon>Bacteroidota</taxon>
        <taxon>Cytophagia</taxon>
        <taxon>Cytophagales</taxon>
        <taxon>Flectobacillaceae</taxon>
        <taxon>Arcicella</taxon>
    </lineage>
</organism>
<dbReference type="Proteomes" id="UP001304671">
    <property type="component" value="Unassembled WGS sequence"/>
</dbReference>
<evidence type="ECO:0008006" key="3">
    <source>
        <dbReference type="Google" id="ProtNLM"/>
    </source>
</evidence>
<keyword evidence="2" id="KW-1185">Reference proteome</keyword>
<evidence type="ECO:0000313" key="1">
    <source>
        <dbReference type="EMBL" id="MEA5259831.1"/>
    </source>
</evidence>